<evidence type="ECO:0000313" key="12">
    <source>
        <dbReference type="Proteomes" id="UP001190640"/>
    </source>
</evidence>
<dbReference type="PANTHER" id="PTHR21470">
    <property type="entry name" value="RAB6-INTERACTING PROTEIN GORAB"/>
    <property type="match status" value="1"/>
</dbReference>
<evidence type="ECO:0000256" key="9">
    <source>
        <dbReference type="ARBA" id="ARBA00033032"/>
    </source>
</evidence>
<keyword evidence="7 10" id="KW-0175">Coiled coil</keyword>
<feature type="region of interest" description="Disordered" evidence="11">
    <location>
        <begin position="329"/>
        <end position="375"/>
    </location>
</feature>
<evidence type="ECO:0000256" key="10">
    <source>
        <dbReference type="SAM" id="Coils"/>
    </source>
</evidence>
<dbReference type="GO" id="GO:1905515">
    <property type="term" value="P:non-motile cilium assembly"/>
    <property type="evidence" value="ECO:0007669"/>
    <property type="project" value="TreeGrafter"/>
</dbReference>
<feature type="coiled-coil region" evidence="10">
    <location>
        <begin position="262"/>
        <end position="296"/>
    </location>
</feature>
<feature type="region of interest" description="Disordered" evidence="11">
    <location>
        <begin position="1"/>
        <end position="50"/>
    </location>
</feature>
<feature type="compositionally biased region" description="Basic and acidic residues" evidence="11">
    <location>
        <begin position="116"/>
        <end position="128"/>
    </location>
</feature>
<evidence type="ECO:0000256" key="2">
    <source>
        <dbReference type="ARBA" id="ARBA00004555"/>
    </source>
</evidence>
<dbReference type="Proteomes" id="UP001190640">
    <property type="component" value="Chromosome 5"/>
</dbReference>
<evidence type="ECO:0000256" key="1">
    <source>
        <dbReference type="ARBA" id="ARBA00004496"/>
    </source>
</evidence>
<dbReference type="CTD" id="92344"/>
<feature type="compositionally biased region" description="Basic residues" evidence="11">
    <location>
        <begin position="40"/>
        <end position="49"/>
    </location>
</feature>
<evidence type="ECO:0000256" key="7">
    <source>
        <dbReference type="ARBA" id="ARBA00023054"/>
    </source>
</evidence>
<evidence type="ECO:0000313" key="13">
    <source>
        <dbReference type="RefSeq" id="XP_054836589.1"/>
    </source>
</evidence>
<organism evidence="12 13">
    <name type="scientific">Eublepharis macularius</name>
    <name type="common">Leopard gecko</name>
    <name type="synonym">Cyrtodactylus macularius</name>
    <dbReference type="NCBI Taxonomy" id="481883"/>
    <lineage>
        <taxon>Eukaryota</taxon>
        <taxon>Metazoa</taxon>
        <taxon>Chordata</taxon>
        <taxon>Craniata</taxon>
        <taxon>Vertebrata</taxon>
        <taxon>Euteleostomi</taxon>
        <taxon>Lepidosauria</taxon>
        <taxon>Squamata</taxon>
        <taxon>Bifurcata</taxon>
        <taxon>Gekkota</taxon>
        <taxon>Eublepharidae</taxon>
        <taxon>Eublepharinae</taxon>
        <taxon>Eublepharis</taxon>
    </lineage>
</organism>
<name>A0AA97JGI6_EUBMA</name>
<evidence type="ECO:0000256" key="5">
    <source>
        <dbReference type="ARBA" id="ARBA00022490"/>
    </source>
</evidence>
<comment type="subcellular location">
    <subcellularLocation>
        <location evidence="1">Cytoplasm</location>
    </subcellularLocation>
    <subcellularLocation>
        <location evidence="2">Golgi apparatus</location>
    </subcellularLocation>
</comment>
<reference evidence="13" key="1">
    <citation type="submission" date="2025-08" db="UniProtKB">
        <authorList>
            <consortium name="RefSeq"/>
        </authorList>
    </citation>
    <scope>IDENTIFICATION</scope>
    <source>
        <tissue evidence="13">Blood</tissue>
    </source>
</reference>
<dbReference type="GeneID" id="129330544"/>
<keyword evidence="12" id="KW-1185">Reference proteome</keyword>
<dbReference type="AlphaFoldDB" id="A0AA97JGI6"/>
<proteinExistence type="inferred from homology"/>
<dbReference type="InterPro" id="IPR007033">
    <property type="entry name" value="GORAB"/>
</dbReference>
<dbReference type="GO" id="GO:0005794">
    <property type="term" value="C:Golgi apparatus"/>
    <property type="evidence" value="ECO:0007669"/>
    <property type="project" value="UniProtKB-SubCell"/>
</dbReference>
<keyword evidence="5" id="KW-0963">Cytoplasm</keyword>
<feature type="compositionally biased region" description="Polar residues" evidence="11">
    <location>
        <begin position="78"/>
        <end position="105"/>
    </location>
</feature>
<dbReference type="Pfam" id="PF04949">
    <property type="entry name" value="Transcrip_act"/>
    <property type="match status" value="1"/>
</dbReference>
<protein>
    <recommendedName>
        <fullName evidence="4">RAB6-interacting golgin</fullName>
    </recommendedName>
    <alternativeName>
        <fullName evidence="9">N-terminal kinase-like-binding protein 1</fullName>
    </alternativeName>
    <alternativeName>
        <fullName evidence="8">SCY1-like 1-binding protein 1</fullName>
    </alternativeName>
</protein>
<keyword evidence="6" id="KW-0333">Golgi apparatus</keyword>
<dbReference type="RefSeq" id="XP_054836589.1">
    <property type="nucleotide sequence ID" value="XM_054980614.1"/>
</dbReference>
<evidence type="ECO:0000256" key="4">
    <source>
        <dbReference type="ARBA" id="ARBA00014130"/>
    </source>
</evidence>
<evidence type="ECO:0000256" key="6">
    <source>
        <dbReference type="ARBA" id="ARBA00023034"/>
    </source>
</evidence>
<comment type="similarity">
    <text evidence="3">Belongs to the GORAB family.</text>
</comment>
<evidence type="ECO:0000256" key="11">
    <source>
        <dbReference type="SAM" id="MobiDB-lite"/>
    </source>
</evidence>
<feature type="region of interest" description="Disordered" evidence="11">
    <location>
        <begin position="65"/>
        <end position="142"/>
    </location>
</feature>
<evidence type="ECO:0000256" key="8">
    <source>
        <dbReference type="ARBA" id="ARBA00032512"/>
    </source>
</evidence>
<sequence>MAGDWAGFSEQELRRLQGKPPEPSDPRPEQQHRPASVNKSRQKLQRKKAVQQLCDKLGVQDGAVLAPPEQRLSAPKLVSSSPQTSGPLSQSPSVREQHVTSNQWDQPGLEKSCNGELEKSCNGDERNQNRSAEPSHNLTRKKVELQEKSRWEVLQQEQKLMEEKNKRKKALLAKAIAERSRRTQAETVKLKRIQKELQALDDLVSADVGILRNRIDQASLDYSCARKRFDKAEAEYVAAKLDLQKKTEIKEQLTEHLCTIIQQNELRKARKLEELMQQLEVVLDEENLELEIEVEQMLLQQEGGTLGQAAPPQKLAPVDAEVPVPQDCNKEHEDKIHRTKGAEQSAEQPVVSHPGGQGQMTQTAVSREGVVCEGT</sequence>
<gene>
    <name evidence="13" type="primary">GORAB</name>
</gene>
<dbReference type="PANTHER" id="PTHR21470:SF2">
    <property type="entry name" value="RAB6-INTERACTING GOLGIN"/>
    <property type="match status" value="1"/>
</dbReference>
<accession>A0AA97JGI6</accession>
<evidence type="ECO:0000256" key="3">
    <source>
        <dbReference type="ARBA" id="ARBA00005599"/>
    </source>
</evidence>
<feature type="compositionally biased region" description="Basic and acidic residues" evidence="11">
    <location>
        <begin position="22"/>
        <end position="32"/>
    </location>
</feature>